<dbReference type="Proteomes" id="UP000255355">
    <property type="component" value="Unassembled WGS sequence"/>
</dbReference>
<evidence type="ECO:0000313" key="2">
    <source>
        <dbReference type="EMBL" id="RDI43590.1"/>
    </source>
</evidence>
<dbReference type="STRING" id="1210089.GCA_001613165_06082"/>
<dbReference type="AlphaFoldDB" id="A0A370GJN8"/>
<dbReference type="EMBL" id="QQAZ01000020">
    <property type="protein sequence ID" value="RDI43590.1"/>
    <property type="molecule type" value="Genomic_DNA"/>
</dbReference>
<evidence type="ECO:0000256" key="1">
    <source>
        <dbReference type="SAM" id="Phobius"/>
    </source>
</evidence>
<keyword evidence="1" id="KW-1133">Transmembrane helix</keyword>
<gene>
    <name evidence="2" type="ORF">DFR68_12057</name>
</gene>
<name>A0A370GJN8_9NOCA</name>
<reference evidence="2 3" key="1">
    <citation type="submission" date="2018-07" db="EMBL/GenBank/DDBJ databases">
        <title>Genomic Encyclopedia of Type Strains, Phase IV (KMG-IV): sequencing the most valuable type-strain genomes for metagenomic binning, comparative biology and taxonomic classification.</title>
        <authorList>
            <person name="Goeker M."/>
        </authorList>
    </citation>
    <scope>NUCLEOTIDE SEQUENCE [LARGE SCALE GENOMIC DNA]</scope>
    <source>
        <strain evidence="2 3">DSM 44952</strain>
    </source>
</reference>
<feature type="transmembrane region" description="Helical" evidence="1">
    <location>
        <begin position="20"/>
        <end position="42"/>
    </location>
</feature>
<keyword evidence="1" id="KW-0812">Transmembrane</keyword>
<keyword evidence="1" id="KW-0472">Membrane</keyword>
<accession>A0A370GJN8</accession>
<comment type="caution">
    <text evidence="2">The sequence shown here is derived from an EMBL/GenBank/DDBJ whole genome shotgun (WGS) entry which is preliminary data.</text>
</comment>
<organism evidence="2 3">
    <name type="scientific">Nocardia mexicana</name>
    <dbReference type="NCBI Taxonomy" id="279262"/>
    <lineage>
        <taxon>Bacteria</taxon>
        <taxon>Bacillati</taxon>
        <taxon>Actinomycetota</taxon>
        <taxon>Actinomycetes</taxon>
        <taxon>Mycobacteriales</taxon>
        <taxon>Nocardiaceae</taxon>
        <taxon>Nocardia</taxon>
    </lineage>
</organism>
<sequence length="77" mass="7939">MIAKPLPADVTGPLIHLLGWLAWLVLLLCIARAIWVAGLLAVRLYRDEAIEGIAASLAGAVLVGSASGIAAALIPTR</sequence>
<evidence type="ECO:0000313" key="3">
    <source>
        <dbReference type="Proteomes" id="UP000255355"/>
    </source>
</evidence>
<feature type="transmembrane region" description="Helical" evidence="1">
    <location>
        <begin position="54"/>
        <end position="74"/>
    </location>
</feature>
<dbReference type="RefSeq" id="WP_084520176.1">
    <property type="nucleotide sequence ID" value="NZ_QQAZ01000020.1"/>
</dbReference>
<keyword evidence="3" id="KW-1185">Reference proteome</keyword>
<protein>
    <submittedName>
        <fullName evidence="2">Uncharacterized protein</fullName>
    </submittedName>
</protein>
<proteinExistence type="predicted"/>
<dbReference type="OrthoDB" id="4570645at2"/>